<gene>
    <name evidence="1" type="ORF">PMG11_10991</name>
</gene>
<evidence type="ECO:0000313" key="2">
    <source>
        <dbReference type="Proteomes" id="UP000042958"/>
    </source>
</evidence>
<organism evidence="1 2">
    <name type="scientific">Penicillium brasilianum</name>
    <dbReference type="NCBI Taxonomy" id="104259"/>
    <lineage>
        <taxon>Eukaryota</taxon>
        <taxon>Fungi</taxon>
        <taxon>Dikarya</taxon>
        <taxon>Ascomycota</taxon>
        <taxon>Pezizomycotina</taxon>
        <taxon>Eurotiomycetes</taxon>
        <taxon>Eurotiomycetidae</taxon>
        <taxon>Eurotiales</taxon>
        <taxon>Aspergillaceae</taxon>
        <taxon>Penicillium</taxon>
    </lineage>
</organism>
<dbReference type="AlphaFoldDB" id="A0A0F7U0R1"/>
<dbReference type="Proteomes" id="UP000042958">
    <property type="component" value="Unassembled WGS sequence"/>
</dbReference>
<sequence>MAANYPLLLAEENRGTTMPQQTPPIPPELTQNQKKFGKMIHNLVRKPYQVSTFSFGVEEIRFQFPWFMRIPKVNDCVLEFLLRIIFGGPPKSVSTVEGDLK</sequence>
<reference evidence="2" key="1">
    <citation type="journal article" date="2015" name="Genome Announc.">
        <title>Draft genome sequence of the fungus Penicillium brasilianum MG11.</title>
        <authorList>
            <person name="Horn F."/>
            <person name="Linde J."/>
            <person name="Mattern D.J."/>
            <person name="Walther G."/>
            <person name="Guthke R."/>
            <person name="Brakhage A.A."/>
            <person name="Valiante V."/>
        </authorList>
    </citation>
    <scope>NUCLEOTIDE SEQUENCE [LARGE SCALE GENOMIC DNA]</scope>
    <source>
        <strain evidence="2">MG11</strain>
    </source>
</reference>
<proteinExistence type="predicted"/>
<keyword evidence="2" id="KW-1185">Reference proteome</keyword>
<name>A0A0F7U0R1_PENBI</name>
<evidence type="ECO:0000313" key="1">
    <source>
        <dbReference type="EMBL" id="CEJ62494.1"/>
    </source>
</evidence>
<accession>A0A0F7U0R1</accession>
<dbReference type="EMBL" id="CDHK01000017">
    <property type="protein sequence ID" value="CEJ62494.1"/>
    <property type="molecule type" value="Genomic_DNA"/>
</dbReference>
<protein>
    <submittedName>
        <fullName evidence="1">Uncharacterized protein</fullName>
    </submittedName>
</protein>